<dbReference type="GO" id="GO:0003677">
    <property type="term" value="F:DNA binding"/>
    <property type="evidence" value="ECO:0007669"/>
    <property type="project" value="UniProtKB-KW"/>
</dbReference>
<dbReference type="Gene3D" id="1.10.150.130">
    <property type="match status" value="1"/>
</dbReference>
<dbReference type="AlphaFoldDB" id="A0A1W1B8G0"/>
<proteinExistence type="predicted"/>
<dbReference type="EMBL" id="FPHB01000005">
    <property type="protein sequence ID" value="SFV49814.1"/>
    <property type="molecule type" value="Genomic_DNA"/>
</dbReference>
<sequence length="153" mass="18444">MFVESDEDLEKVLKENEKLLEDFAAYLQAKNLKKRTIEKHYFNVDLFLNYFLPYNGCFSENEVANVYEGVSEFDTYFGNWYIRKYLQSSVNNLKESITSIKKFYQFLYEEGKLSKLDFEILKNEIKTSKDEWIEIMKRYEDGDDLEEIYDALF</sequence>
<accession>A0A1W1B8G0</accession>
<protein>
    <submittedName>
        <fullName evidence="2">Site-specific recombinase like</fullName>
    </submittedName>
</protein>
<dbReference type="InterPro" id="IPR010998">
    <property type="entry name" value="Integrase_recombinase_N"/>
</dbReference>
<evidence type="ECO:0000256" key="1">
    <source>
        <dbReference type="ARBA" id="ARBA00023125"/>
    </source>
</evidence>
<reference evidence="2" key="1">
    <citation type="submission" date="2016-10" db="EMBL/GenBank/DDBJ databases">
        <authorList>
            <person name="de Groot N.N."/>
        </authorList>
    </citation>
    <scope>NUCLEOTIDE SEQUENCE</scope>
</reference>
<name>A0A1W1B8G0_9ZZZZ</name>
<keyword evidence="1" id="KW-0238">DNA-binding</keyword>
<evidence type="ECO:0000313" key="2">
    <source>
        <dbReference type="EMBL" id="SFV49814.1"/>
    </source>
</evidence>
<gene>
    <name evidence="2" type="ORF">MNB_SM-7-600</name>
</gene>
<organism evidence="2">
    <name type="scientific">hydrothermal vent metagenome</name>
    <dbReference type="NCBI Taxonomy" id="652676"/>
    <lineage>
        <taxon>unclassified sequences</taxon>
        <taxon>metagenomes</taxon>
        <taxon>ecological metagenomes</taxon>
    </lineage>
</organism>